<comment type="caution">
    <text evidence="1">The sequence shown here is derived from an EMBL/GenBank/DDBJ whole genome shotgun (WGS) entry which is preliminary data.</text>
</comment>
<proteinExistence type="predicted"/>
<dbReference type="PANTHER" id="PTHR11941:SF54">
    <property type="entry name" value="ENOYL-COA HYDRATASE, MITOCHONDRIAL"/>
    <property type="match status" value="1"/>
</dbReference>
<dbReference type="CDD" id="cd06558">
    <property type="entry name" value="crotonase-like"/>
    <property type="match status" value="1"/>
</dbReference>
<keyword evidence="1" id="KW-0456">Lyase</keyword>
<organism evidence="1">
    <name type="scientific">termite gut metagenome</name>
    <dbReference type="NCBI Taxonomy" id="433724"/>
    <lineage>
        <taxon>unclassified sequences</taxon>
        <taxon>metagenomes</taxon>
        <taxon>organismal metagenomes</taxon>
    </lineage>
</organism>
<evidence type="ECO:0000313" key="1">
    <source>
        <dbReference type="EMBL" id="KAA6348115.1"/>
    </source>
</evidence>
<dbReference type="GO" id="GO:0006635">
    <property type="term" value="P:fatty acid beta-oxidation"/>
    <property type="evidence" value="ECO:0007669"/>
    <property type="project" value="TreeGrafter"/>
</dbReference>
<dbReference type="EMBL" id="SNRY01000077">
    <property type="protein sequence ID" value="KAA6348115.1"/>
    <property type="molecule type" value="Genomic_DNA"/>
</dbReference>
<dbReference type="EC" id="4.2.1.17" evidence="1"/>
<reference evidence="1" key="1">
    <citation type="submission" date="2019-03" db="EMBL/GenBank/DDBJ databases">
        <title>Single cell metagenomics reveals metabolic interactions within the superorganism composed of flagellate Streblomastix strix and complex community of Bacteroidetes bacteria on its surface.</title>
        <authorList>
            <person name="Treitli S.C."/>
            <person name="Kolisko M."/>
            <person name="Husnik F."/>
            <person name="Keeling P."/>
            <person name="Hampl V."/>
        </authorList>
    </citation>
    <scope>NUCLEOTIDE SEQUENCE</scope>
    <source>
        <strain evidence="1">STM</strain>
    </source>
</reference>
<sequence length="233" mass="26466">MIKQKIVENNIKVIFLDGEKGNMLNVDDITELLEIIDKEKNDIQTKGLIITGLNRSFCVGLKVQELSNSKFILFEIFDNLLLNLFSLTKPLIVAASGHSIGGGLLIQLCADYIIMSDNQKIKIGLPELALNTTLDALMLNVLEYSFGNSRNVQRLVYSGQYIQPEQALQYKLCDELIDDTQIFQTALGKMKQLIAYDAHSFANIKKNLRIETIKKMQDNLNKRCYNIYKTIIK</sequence>
<dbReference type="Gene3D" id="3.90.226.10">
    <property type="entry name" value="2-enoyl-CoA Hydratase, Chain A, domain 1"/>
    <property type="match status" value="1"/>
</dbReference>
<dbReference type="SUPFAM" id="SSF52096">
    <property type="entry name" value="ClpP/crotonase"/>
    <property type="match status" value="1"/>
</dbReference>
<name>A0A5J4SSJ5_9ZZZZ</name>
<dbReference type="InterPro" id="IPR029045">
    <property type="entry name" value="ClpP/crotonase-like_dom_sf"/>
</dbReference>
<dbReference type="InterPro" id="IPR001753">
    <property type="entry name" value="Enoyl-CoA_hydra/iso"/>
</dbReference>
<dbReference type="PANTHER" id="PTHR11941">
    <property type="entry name" value="ENOYL-COA HYDRATASE-RELATED"/>
    <property type="match status" value="1"/>
</dbReference>
<accession>A0A5J4SSJ5</accession>
<protein>
    <submittedName>
        <fullName evidence="1">Enoyl-CoA hydratase</fullName>
        <ecNumber evidence="1">4.2.1.17</ecNumber>
    </submittedName>
</protein>
<dbReference type="GO" id="GO:0004300">
    <property type="term" value="F:enoyl-CoA hydratase activity"/>
    <property type="evidence" value="ECO:0007669"/>
    <property type="project" value="UniProtKB-EC"/>
</dbReference>
<gene>
    <name evidence="1" type="ORF">EZS27_004464</name>
</gene>
<dbReference type="AlphaFoldDB" id="A0A5J4SSJ5"/>
<dbReference type="Pfam" id="PF00378">
    <property type="entry name" value="ECH_1"/>
    <property type="match status" value="1"/>
</dbReference>